<gene>
    <name evidence="1" type="ORF">RFN28_05300</name>
</gene>
<organism evidence="1 2">
    <name type="scientific">Mesorhizobium album</name>
    <dbReference type="NCBI Taxonomy" id="3072314"/>
    <lineage>
        <taxon>Bacteria</taxon>
        <taxon>Pseudomonadati</taxon>
        <taxon>Pseudomonadota</taxon>
        <taxon>Alphaproteobacteria</taxon>
        <taxon>Hyphomicrobiales</taxon>
        <taxon>Phyllobacteriaceae</taxon>
        <taxon>Mesorhizobium</taxon>
    </lineage>
</organism>
<proteinExistence type="predicted"/>
<sequence length="112" mass="12523">MLSVYIKPTFGNAINDYDWEMFSWLSQLIVNEAVNNREADFNKGVKIEDISAPGKPVRTIRAEFVDVYGSTITVFAAFDDGTENGSVVIFHATDDPAVVIPHLDMHEPNYRG</sequence>
<name>A0ABU4XT59_9HYPH</name>
<reference evidence="1 2" key="1">
    <citation type="submission" date="2023-08" db="EMBL/GenBank/DDBJ databases">
        <title>Implementing the SeqCode for naming new Mesorhizobium species isolated from Vachellia karroo root nodules.</title>
        <authorList>
            <person name="Van Lill M."/>
        </authorList>
    </citation>
    <scope>NUCLEOTIDE SEQUENCE [LARGE SCALE GENOMIC DNA]</scope>
    <source>
        <strain evidence="1 2">VK24D</strain>
    </source>
</reference>
<dbReference type="Proteomes" id="UP001287059">
    <property type="component" value="Unassembled WGS sequence"/>
</dbReference>
<accession>A0ABU4XT59</accession>
<comment type="caution">
    <text evidence="1">The sequence shown here is derived from an EMBL/GenBank/DDBJ whole genome shotgun (WGS) entry which is preliminary data.</text>
</comment>
<evidence type="ECO:0000313" key="1">
    <source>
        <dbReference type="EMBL" id="MDX8477898.1"/>
    </source>
</evidence>
<protein>
    <submittedName>
        <fullName evidence="1">Uncharacterized protein</fullName>
    </submittedName>
</protein>
<dbReference type="RefSeq" id="WP_320286321.1">
    <property type="nucleotide sequence ID" value="NZ_JAVIIW010000004.1"/>
</dbReference>
<keyword evidence="2" id="KW-1185">Reference proteome</keyword>
<dbReference type="EMBL" id="JAVIIW010000004">
    <property type="protein sequence ID" value="MDX8477898.1"/>
    <property type="molecule type" value="Genomic_DNA"/>
</dbReference>
<evidence type="ECO:0000313" key="2">
    <source>
        <dbReference type="Proteomes" id="UP001287059"/>
    </source>
</evidence>